<dbReference type="InterPro" id="IPR038765">
    <property type="entry name" value="Papain-like_cys_pep_sf"/>
</dbReference>
<dbReference type="RefSeq" id="WP_194372049.1">
    <property type="nucleotide sequence ID" value="NZ_CP054492.1"/>
</dbReference>
<dbReference type="Gene3D" id="3.10.620.30">
    <property type="match status" value="1"/>
</dbReference>
<organism evidence="2 3">
    <name type="scientific">Candidatus Sulfurimonas baltica</name>
    <dbReference type="NCBI Taxonomy" id="2740404"/>
    <lineage>
        <taxon>Bacteria</taxon>
        <taxon>Pseudomonadati</taxon>
        <taxon>Campylobacterota</taxon>
        <taxon>Epsilonproteobacteria</taxon>
        <taxon>Campylobacterales</taxon>
        <taxon>Sulfurimonadaceae</taxon>
        <taxon>Sulfurimonas</taxon>
    </lineage>
</organism>
<dbReference type="PANTHER" id="PTHR33490">
    <property type="entry name" value="BLR5614 PROTEIN-RELATED"/>
    <property type="match status" value="1"/>
</dbReference>
<evidence type="ECO:0000259" key="1">
    <source>
        <dbReference type="Pfam" id="PF01841"/>
    </source>
</evidence>
<dbReference type="PANTHER" id="PTHR33490:SF3">
    <property type="entry name" value="CONSERVED INTEGRAL MEMBRANE PROTEIN"/>
    <property type="match status" value="1"/>
</dbReference>
<dbReference type="SUPFAM" id="SSF54001">
    <property type="entry name" value="Cysteine proteinases"/>
    <property type="match status" value="1"/>
</dbReference>
<keyword evidence="3" id="KW-1185">Reference proteome</keyword>
<accession>A0A7S7LXH8</accession>
<dbReference type="EMBL" id="CP054492">
    <property type="protein sequence ID" value="QOY53215.1"/>
    <property type="molecule type" value="Genomic_DNA"/>
</dbReference>
<dbReference type="InterPro" id="IPR002931">
    <property type="entry name" value="Transglutaminase-like"/>
</dbReference>
<dbReference type="Pfam" id="PF01841">
    <property type="entry name" value="Transglut_core"/>
    <property type="match status" value="1"/>
</dbReference>
<evidence type="ECO:0000313" key="3">
    <source>
        <dbReference type="Proteomes" id="UP000593994"/>
    </source>
</evidence>
<sequence>MINFLEETSIIDYSNKEIQKLATNLSKNCKTATEIAKNCFEYVRDNINHSGDFKDDITTCKASDVLKHKTGWCYAKSHLLASLLRANNIPTGFCYQRLSCSEYKKDIYCLHGLNAIYLKDYGWYKVDARGNKEGVNEQFNPPVEKLAFELGENEFDLPDMYSEPLEVVVKTLERFKTYDEMINNFPNI</sequence>
<dbReference type="KEGG" id="sbal:HUE88_05925"/>
<feature type="domain" description="Transglutaminase-like" evidence="1">
    <location>
        <begin position="20"/>
        <end position="128"/>
    </location>
</feature>
<dbReference type="Proteomes" id="UP000593994">
    <property type="component" value="Chromosome"/>
</dbReference>
<evidence type="ECO:0000313" key="2">
    <source>
        <dbReference type="EMBL" id="QOY53215.1"/>
    </source>
</evidence>
<reference evidence="2 3" key="1">
    <citation type="submission" date="2020-05" db="EMBL/GenBank/DDBJ databases">
        <title>Sulfurimonas marisnigri, sp. nov., and Sulfurimonas baltica, sp. nov., manganese oxide reducing chemolithoautotrophs of the class Epsilonproteobacteria isolated from the pelagic redoxclines of the Black and Baltic Seas and emended description of the genus Sulfurimonas.</title>
        <authorList>
            <person name="Henkel J.V."/>
            <person name="Laudan C."/>
            <person name="Werner J."/>
            <person name="Neu T."/>
            <person name="Plewe S."/>
            <person name="Sproer C."/>
            <person name="Bunk B."/>
            <person name="Schulz-Vogt H.N."/>
        </authorList>
    </citation>
    <scope>NUCLEOTIDE SEQUENCE [LARGE SCALE GENOMIC DNA]</scope>
    <source>
        <strain evidence="2 3">GD2</strain>
    </source>
</reference>
<gene>
    <name evidence="2" type="ORF">HUE88_05925</name>
</gene>
<proteinExistence type="predicted"/>
<name>A0A7S7LXH8_9BACT</name>
<dbReference type="AlphaFoldDB" id="A0A7S7LXH8"/>
<protein>
    <submittedName>
        <fullName evidence="2">Transglutaminase family protein</fullName>
    </submittedName>
</protein>